<dbReference type="Proteomes" id="UP001159075">
    <property type="component" value="Unassembled WGS sequence"/>
</dbReference>
<name>A0ABT6UG60_9GAMM</name>
<dbReference type="Pfam" id="PF02613">
    <property type="entry name" value="Nitrate_red_del"/>
    <property type="match status" value="1"/>
</dbReference>
<evidence type="ECO:0000313" key="2">
    <source>
        <dbReference type="EMBL" id="MDI5833453.1"/>
    </source>
</evidence>
<evidence type="ECO:0000256" key="1">
    <source>
        <dbReference type="ARBA" id="ARBA00023186"/>
    </source>
</evidence>
<sequence>MKSPASEYLFASACCKFFSTIIYNKPTNFIDSIRNFDFECFWPSYSTEQKATLNNIRVALDSENNDEINLDYFNLFVGNFRKLSYPWGSVYTDRDNLLFGDTERNFKKFCIKKKILIKSPYNEPYDHIGIILLSLSILFERASSNFLLNDINELLESHLLPWFYRFITLMKENASTLFYRSIATLLEQFIYFWEQELEIDVNYPRLYK</sequence>
<dbReference type="InterPro" id="IPR036411">
    <property type="entry name" value="TorD-like_sf"/>
</dbReference>
<gene>
    <name evidence="2" type="ORF">ODY93_17860</name>
</gene>
<reference evidence="2 3" key="1">
    <citation type="submission" date="2022-09" db="EMBL/GenBank/DDBJ databases">
        <title>The outer-membrane cytochrome OmcA is essential for infection of Shewanella oneidensis by a zebrafish-associated bacteriophage.</title>
        <authorList>
            <person name="Grenfell A.W."/>
            <person name="Intile P."/>
            <person name="Mcfarlane J."/>
            <person name="Leung D."/>
            <person name="Abdalla K."/>
            <person name="Wold M."/>
            <person name="Kees E."/>
            <person name="Gralnick J."/>
        </authorList>
    </citation>
    <scope>NUCLEOTIDE SEQUENCE [LARGE SCALE GENOMIC DNA]</scope>
    <source>
        <strain evidence="2 3">NF-5</strain>
    </source>
</reference>
<dbReference type="RefSeq" id="WP_282679922.1">
    <property type="nucleotide sequence ID" value="NZ_JAOTLW010000022.1"/>
</dbReference>
<dbReference type="PANTHER" id="PTHR34227:SF13">
    <property type="entry name" value="TAT PROOFREADING CHAPERONE DMSD-RELATED"/>
    <property type="match status" value="1"/>
</dbReference>
<comment type="caution">
    <text evidence="2">The sequence shown here is derived from an EMBL/GenBank/DDBJ whole genome shotgun (WGS) entry which is preliminary data.</text>
</comment>
<dbReference type="InterPro" id="IPR020945">
    <property type="entry name" value="DMSO/NO3_reduct_chaperone"/>
</dbReference>
<dbReference type="PANTHER" id="PTHR34227">
    <property type="entry name" value="CHAPERONE PROTEIN YCDY"/>
    <property type="match status" value="1"/>
</dbReference>
<evidence type="ECO:0000313" key="3">
    <source>
        <dbReference type="Proteomes" id="UP001159075"/>
    </source>
</evidence>
<dbReference type="EMBL" id="JAOTLW010000022">
    <property type="protein sequence ID" value="MDI5833453.1"/>
    <property type="molecule type" value="Genomic_DNA"/>
</dbReference>
<accession>A0ABT6UG60</accession>
<organism evidence="2 3">
    <name type="scientific">Shewanella xiamenensis</name>
    <dbReference type="NCBI Taxonomy" id="332186"/>
    <lineage>
        <taxon>Bacteria</taxon>
        <taxon>Pseudomonadati</taxon>
        <taxon>Pseudomonadota</taxon>
        <taxon>Gammaproteobacteria</taxon>
        <taxon>Alteromonadales</taxon>
        <taxon>Shewanellaceae</taxon>
        <taxon>Shewanella</taxon>
    </lineage>
</organism>
<keyword evidence="3" id="KW-1185">Reference proteome</keyword>
<protein>
    <submittedName>
        <fullName evidence="2">Molecular chaperone TorD family protein</fullName>
    </submittedName>
</protein>
<dbReference type="Gene3D" id="1.10.3480.10">
    <property type="entry name" value="TorD-like"/>
    <property type="match status" value="1"/>
</dbReference>
<dbReference type="InterPro" id="IPR050289">
    <property type="entry name" value="TorD/DmsD_chaperones"/>
</dbReference>
<dbReference type="SUPFAM" id="SSF89155">
    <property type="entry name" value="TorD-like"/>
    <property type="match status" value="1"/>
</dbReference>
<keyword evidence="1" id="KW-0143">Chaperone</keyword>
<proteinExistence type="predicted"/>